<reference evidence="1 2" key="1">
    <citation type="submission" date="2021-08" db="EMBL/GenBank/DDBJ databases">
        <title>Draft Genome Sequence of Phanerochaete sordida strain YK-624.</title>
        <authorList>
            <person name="Mori T."/>
            <person name="Dohra H."/>
            <person name="Suzuki T."/>
            <person name="Kawagishi H."/>
            <person name="Hirai H."/>
        </authorList>
    </citation>
    <scope>NUCLEOTIDE SEQUENCE [LARGE SCALE GENOMIC DNA]</scope>
    <source>
        <strain evidence="1 2">YK-624</strain>
    </source>
</reference>
<dbReference type="EMBL" id="BPQB01000009">
    <property type="protein sequence ID" value="GJE88437.1"/>
    <property type="molecule type" value="Genomic_DNA"/>
</dbReference>
<dbReference type="InterPro" id="IPR036322">
    <property type="entry name" value="WD40_repeat_dom_sf"/>
</dbReference>
<name>A0A9P3LC25_9APHY</name>
<sequence>MEFGLEAEVDWAMSPQSDRLAIAPKNGVLKVCSTETGKELLAIDQPNPLSWPVAFSADGTEVLAVCDEDNSALVYGSQTGDLRRTYSLSEPIYTASFSPKGDYVAFGGVSGDIEVYDAKSTTFLVKFEGPRSEEGGESETHWLADGERFITFYTHGPVLMRSVRDALRLR</sequence>
<dbReference type="AlphaFoldDB" id="A0A9P3LC25"/>
<dbReference type="Proteomes" id="UP000703269">
    <property type="component" value="Unassembled WGS sequence"/>
</dbReference>
<protein>
    <submittedName>
        <fullName evidence="1">WD40 repeat domain-containing protein</fullName>
    </submittedName>
</protein>
<evidence type="ECO:0000313" key="1">
    <source>
        <dbReference type="EMBL" id="GJE88437.1"/>
    </source>
</evidence>
<evidence type="ECO:0000313" key="2">
    <source>
        <dbReference type="Proteomes" id="UP000703269"/>
    </source>
</evidence>
<dbReference type="SUPFAM" id="SSF50978">
    <property type="entry name" value="WD40 repeat-like"/>
    <property type="match status" value="1"/>
</dbReference>
<dbReference type="OrthoDB" id="3238562at2759"/>
<proteinExistence type="predicted"/>
<dbReference type="InterPro" id="IPR015943">
    <property type="entry name" value="WD40/YVTN_repeat-like_dom_sf"/>
</dbReference>
<dbReference type="Gene3D" id="2.130.10.10">
    <property type="entry name" value="YVTN repeat-like/Quinoprotein amine dehydrogenase"/>
    <property type="match status" value="1"/>
</dbReference>
<accession>A0A9P3LC25</accession>
<gene>
    <name evidence="1" type="ORF">PsYK624_045200</name>
</gene>
<organism evidence="1 2">
    <name type="scientific">Phanerochaete sordida</name>
    <dbReference type="NCBI Taxonomy" id="48140"/>
    <lineage>
        <taxon>Eukaryota</taxon>
        <taxon>Fungi</taxon>
        <taxon>Dikarya</taxon>
        <taxon>Basidiomycota</taxon>
        <taxon>Agaricomycotina</taxon>
        <taxon>Agaricomycetes</taxon>
        <taxon>Polyporales</taxon>
        <taxon>Phanerochaetaceae</taxon>
        <taxon>Phanerochaete</taxon>
    </lineage>
</organism>
<keyword evidence="2" id="KW-1185">Reference proteome</keyword>
<comment type="caution">
    <text evidence="1">The sequence shown here is derived from an EMBL/GenBank/DDBJ whole genome shotgun (WGS) entry which is preliminary data.</text>
</comment>